<gene>
    <name evidence="1" type="ORF">D3272_10985</name>
</gene>
<dbReference type="AlphaFoldDB" id="A0A4Q2RCS7"/>
<name>A0A4Q2RCS7_9HYPH</name>
<reference evidence="1 2" key="2">
    <citation type="submission" date="2019-02" db="EMBL/GenBank/DDBJ databases">
        <title>'Lichenibacterium ramalinii' gen. nov. sp. nov., 'Lichenibacterium minor' gen. nov. sp. nov.</title>
        <authorList>
            <person name="Pankratov T."/>
        </authorList>
    </citation>
    <scope>NUCLEOTIDE SEQUENCE [LARGE SCALE GENOMIC DNA]</scope>
    <source>
        <strain evidence="1 2">RmlP001</strain>
    </source>
</reference>
<protein>
    <submittedName>
        <fullName evidence="1">Uncharacterized protein</fullName>
    </submittedName>
</protein>
<dbReference type="RefSeq" id="WP_129219224.1">
    <property type="nucleotide sequence ID" value="NZ_QYBC01000008.1"/>
</dbReference>
<keyword evidence="2" id="KW-1185">Reference proteome</keyword>
<dbReference type="InterPro" id="IPR046083">
    <property type="entry name" value="DUF6101"/>
</dbReference>
<dbReference type="Proteomes" id="UP000289411">
    <property type="component" value="Unassembled WGS sequence"/>
</dbReference>
<dbReference type="OrthoDB" id="8449893at2"/>
<dbReference type="EMBL" id="QYBC01000008">
    <property type="protein sequence ID" value="RYB04988.1"/>
    <property type="molecule type" value="Genomic_DNA"/>
</dbReference>
<dbReference type="Pfam" id="PF19596">
    <property type="entry name" value="DUF6101"/>
    <property type="match status" value="1"/>
</dbReference>
<comment type="caution">
    <text evidence="1">The sequence shown here is derived from an EMBL/GenBank/DDBJ whole genome shotgun (WGS) entry which is preliminary data.</text>
</comment>
<proteinExistence type="predicted"/>
<evidence type="ECO:0000313" key="2">
    <source>
        <dbReference type="Proteomes" id="UP000289411"/>
    </source>
</evidence>
<sequence length="184" mass="20000">MTSPATAGIFARIAASIDARGAAAPAPEVLQACDSRADNRRRSVLLSRDRVTIDRSYRGIAMRLSVPVSAYRGVCVGVRSGENGGFVYELRLAHRDPDLSVLLDEALDESRIWAEWRASAGFFGLPALIERNDGPEAWGAAAGSADSHGRRTKRRLRPGIVTRRAVRPEALATVHREDEIIAPE</sequence>
<accession>A0A4Q2RCS7</accession>
<evidence type="ECO:0000313" key="1">
    <source>
        <dbReference type="EMBL" id="RYB04988.1"/>
    </source>
</evidence>
<organism evidence="1 2">
    <name type="scientific">Lichenibacterium ramalinae</name>
    <dbReference type="NCBI Taxonomy" id="2316527"/>
    <lineage>
        <taxon>Bacteria</taxon>
        <taxon>Pseudomonadati</taxon>
        <taxon>Pseudomonadota</taxon>
        <taxon>Alphaproteobacteria</taxon>
        <taxon>Hyphomicrobiales</taxon>
        <taxon>Lichenihabitantaceae</taxon>
        <taxon>Lichenibacterium</taxon>
    </lineage>
</organism>
<reference evidence="1 2" key="1">
    <citation type="submission" date="2018-09" db="EMBL/GenBank/DDBJ databases">
        <authorList>
            <person name="Grouzdev D.S."/>
            <person name="Krutkina M.S."/>
        </authorList>
    </citation>
    <scope>NUCLEOTIDE SEQUENCE [LARGE SCALE GENOMIC DNA]</scope>
    <source>
        <strain evidence="1 2">RmlP001</strain>
    </source>
</reference>